<dbReference type="GO" id="GO:0006571">
    <property type="term" value="P:tyrosine biosynthetic process"/>
    <property type="evidence" value="ECO:0007669"/>
    <property type="project" value="InterPro"/>
</dbReference>
<feature type="domain" description="Prephenate/arogenate dehydrogenase" evidence="2">
    <location>
        <begin position="1"/>
        <end position="275"/>
    </location>
</feature>
<dbReference type="OrthoDB" id="9802008at2"/>
<dbReference type="Pfam" id="PF02153">
    <property type="entry name" value="PDH_N"/>
    <property type="match status" value="1"/>
</dbReference>
<dbReference type="GO" id="GO:0008977">
    <property type="term" value="F:prephenate dehydrogenase (NAD+) activity"/>
    <property type="evidence" value="ECO:0007669"/>
    <property type="project" value="InterPro"/>
</dbReference>
<comment type="caution">
    <text evidence="3">The sequence shown here is derived from an EMBL/GenBank/DDBJ whole genome shotgun (WGS) entry which is preliminary data.</text>
</comment>
<dbReference type="InterPro" id="IPR008927">
    <property type="entry name" value="6-PGluconate_DH-like_C_sf"/>
</dbReference>
<dbReference type="PROSITE" id="PS51176">
    <property type="entry name" value="PDH_ADH"/>
    <property type="match status" value="1"/>
</dbReference>
<name>A0A3D8IIA5_9HELI</name>
<dbReference type="Gene3D" id="3.40.50.720">
    <property type="entry name" value="NAD(P)-binding Rossmann-like Domain"/>
    <property type="match status" value="1"/>
</dbReference>
<dbReference type="EMBL" id="NXLQ01000016">
    <property type="protein sequence ID" value="RDU64932.1"/>
    <property type="molecule type" value="Genomic_DNA"/>
</dbReference>
<accession>A0A3D8IIA5</accession>
<protein>
    <submittedName>
        <fullName evidence="3">Prephenate dehydrogenase</fullName>
    </submittedName>
</protein>
<keyword evidence="4" id="KW-1185">Reference proteome</keyword>
<keyword evidence="1" id="KW-0560">Oxidoreductase</keyword>
<organism evidence="3 4">
    <name type="scientific">Helicobacter didelphidarum</name>
    <dbReference type="NCBI Taxonomy" id="2040648"/>
    <lineage>
        <taxon>Bacteria</taxon>
        <taxon>Pseudomonadati</taxon>
        <taxon>Campylobacterota</taxon>
        <taxon>Epsilonproteobacteria</taxon>
        <taxon>Campylobacterales</taxon>
        <taxon>Helicobacteraceae</taxon>
        <taxon>Helicobacter</taxon>
    </lineage>
</organism>
<sequence length="275" mass="30877">MQAGIIGLGLIGGSLGLALKEIKMFKRILGFDKKSLHQQQALSLGLVDECVSIDEIAECDVIFIAIPLDYVSSLINSFVNLRTSQTIIDLGSAKSQINSNIDSKIRKNYIGAHPMSGTENSGPKAAQKDLFKNKIIILTDTMESGEFQVAFAKEIFVNLGMQIIKMDSKNHDKHIAYISHLPHILSFSLANTVLAQEKPENILALVGGGFRSMSRIANSSPITWRDIFKHNREYLSFALNDFEIHYQEAKQLILEEKWDELEKWMKKANVLHEFL</sequence>
<dbReference type="GO" id="GO:0070403">
    <property type="term" value="F:NAD+ binding"/>
    <property type="evidence" value="ECO:0007669"/>
    <property type="project" value="InterPro"/>
</dbReference>
<evidence type="ECO:0000256" key="1">
    <source>
        <dbReference type="ARBA" id="ARBA00023002"/>
    </source>
</evidence>
<evidence type="ECO:0000313" key="3">
    <source>
        <dbReference type="EMBL" id="RDU64932.1"/>
    </source>
</evidence>
<dbReference type="InterPro" id="IPR046826">
    <property type="entry name" value="PDH_N"/>
</dbReference>
<dbReference type="RefSeq" id="WP_115543339.1">
    <property type="nucleotide sequence ID" value="NZ_NXLQ01000016.1"/>
</dbReference>
<dbReference type="InterPro" id="IPR036291">
    <property type="entry name" value="NAD(P)-bd_dom_sf"/>
</dbReference>
<dbReference type="InterPro" id="IPR046825">
    <property type="entry name" value="PDH_C"/>
</dbReference>
<evidence type="ECO:0000259" key="2">
    <source>
        <dbReference type="PROSITE" id="PS51176"/>
    </source>
</evidence>
<dbReference type="FunFam" id="3.40.50.720:FF:000208">
    <property type="entry name" value="Prephenate dehydrogenase"/>
    <property type="match status" value="1"/>
</dbReference>
<dbReference type="InterPro" id="IPR050812">
    <property type="entry name" value="Preph/Arog_dehydrog"/>
</dbReference>
<dbReference type="AlphaFoldDB" id="A0A3D8IIA5"/>
<reference evidence="3 4" key="1">
    <citation type="submission" date="2018-04" db="EMBL/GenBank/DDBJ databases">
        <title>Novel Campyloabacter and Helicobacter Species and Strains.</title>
        <authorList>
            <person name="Mannion A.J."/>
            <person name="Shen Z."/>
            <person name="Fox J.G."/>
        </authorList>
    </citation>
    <scope>NUCLEOTIDE SEQUENCE [LARGE SCALE GENOMIC DNA]</scope>
    <source>
        <strain evidence="3 4">MIT 17-337</strain>
    </source>
</reference>
<gene>
    <name evidence="3" type="ORF">CQA53_07185</name>
</gene>
<dbReference type="SUPFAM" id="SSF51735">
    <property type="entry name" value="NAD(P)-binding Rossmann-fold domains"/>
    <property type="match status" value="1"/>
</dbReference>
<dbReference type="Gene3D" id="1.10.3660.10">
    <property type="entry name" value="6-phosphogluconate dehydrogenase C-terminal like domain"/>
    <property type="match status" value="1"/>
</dbReference>
<dbReference type="PANTHER" id="PTHR21363">
    <property type="entry name" value="PREPHENATE DEHYDROGENASE"/>
    <property type="match status" value="1"/>
</dbReference>
<proteinExistence type="predicted"/>
<dbReference type="SUPFAM" id="SSF48179">
    <property type="entry name" value="6-phosphogluconate dehydrogenase C-terminal domain-like"/>
    <property type="match status" value="1"/>
</dbReference>
<evidence type="ECO:0000313" key="4">
    <source>
        <dbReference type="Proteomes" id="UP000256379"/>
    </source>
</evidence>
<dbReference type="Proteomes" id="UP000256379">
    <property type="component" value="Unassembled WGS sequence"/>
</dbReference>
<dbReference type="PANTHER" id="PTHR21363:SF0">
    <property type="entry name" value="PREPHENATE DEHYDROGENASE [NADP(+)]"/>
    <property type="match status" value="1"/>
</dbReference>
<dbReference type="InterPro" id="IPR003099">
    <property type="entry name" value="Prephen_DH"/>
</dbReference>
<dbReference type="Pfam" id="PF20463">
    <property type="entry name" value="PDH_C"/>
    <property type="match status" value="1"/>
</dbReference>
<dbReference type="GO" id="GO:0004665">
    <property type="term" value="F:prephenate dehydrogenase (NADP+) activity"/>
    <property type="evidence" value="ECO:0007669"/>
    <property type="project" value="InterPro"/>
</dbReference>
<dbReference type="NCBIfam" id="NF006307">
    <property type="entry name" value="PRK08507.1"/>
    <property type="match status" value="1"/>
</dbReference>